<reference evidence="2 3" key="1">
    <citation type="submission" date="2019-03" db="EMBL/GenBank/DDBJ databases">
        <title>Genomic Encyclopedia of Archaeal and Bacterial Type Strains, Phase II (KMG-II): from individual species to whole genera.</title>
        <authorList>
            <person name="Goeker M."/>
        </authorList>
    </citation>
    <scope>NUCLEOTIDE SEQUENCE [LARGE SCALE GENOMIC DNA]</scope>
    <source>
        <strain evidence="2 3">DSM 18435</strain>
    </source>
</reference>
<organism evidence="2 3">
    <name type="scientific">Zeaxanthinibacter enoshimensis</name>
    <dbReference type="NCBI Taxonomy" id="392009"/>
    <lineage>
        <taxon>Bacteria</taxon>
        <taxon>Pseudomonadati</taxon>
        <taxon>Bacteroidota</taxon>
        <taxon>Flavobacteriia</taxon>
        <taxon>Flavobacteriales</taxon>
        <taxon>Flavobacteriaceae</taxon>
        <taxon>Zeaxanthinibacter</taxon>
    </lineage>
</organism>
<sequence>MSKQSSQTPISMIMAAKTILLSVFFTIPFLVSAQYTEVINSNRPGLSVSAYAVGKGVIQGELEFFYEQQDHSLLQTESDIMGADLALRYGLFFENLEVIYEGTFVKQDRIFIPFETEDSRTDFLTNRIGLKYLIFDPFKDPEKNKPNLYSWRANNVFQLKNLIPAISVYGGVNYLFGENPFYAGDPELSYRAMIATQSKVNSRLVLISNIAYDRISTDDPELSYTVSLSHALQNPRWSIFIENQGIKSDRYSDQLLRGGAAHLFSENFQADLYLGASFKNTPSRIFTGLGMSYRVDGHKDEMKAIEDQDAGQNGGLIKRNAMKGKGGKRDRKGRGAEDIDLGPTKKQLRQLKKKQKKARKDEIDF</sequence>
<evidence type="ECO:0000313" key="2">
    <source>
        <dbReference type="EMBL" id="TDQ31532.1"/>
    </source>
</evidence>
<name>A0A4R6TLW7_9FLAO</name>
<dbReference type="Proteomes" id="UP000295468">
    <property type="component" value="Unassembled WGS sequence"/>
</dbReference>
<dbReference type="InterPro" id="IPR025737">
    <property type="entry name" value="FApF"/>
</dbReference>
<dbReference type="Pfam" id="PF13557">
    <property type="entry name" value="Phenol_MetA_deg"/>
    <property type="match status" value="1"/>
</dbReference>
<comment type="caution">
    <text evidence="2">The sequence shown here is derived from an EMBL/GenBank/DDBJ whole genome shotgun (WGS) entry which is preliminary data.</text>
</comment>
<proteinExistence type="predicted"/>
<keyword evidence="3" id="KW-1185">Reference proteome</keyword>
<accession>A0A4R6TLW7</accession>
<evidence type="ECO:0000313" key="3">
    <source>
        <dbReference type="Proteomes" id="UP000295468"/>
    </source>
</evidence>
<gene>
    <name evidence="2" type="ORF">CLV82_2240</name>
</gene>
<feature type="compositionally biased region" description="Basic residues" evidence="1">
    <location>
        <begin position="346"/>
        <end position="358"/>
    </location>
</feature>
<protein>
    <submittedName>
        <fullName evidence="2">Outer membrane putative beta-barrel porin/alpha-amylase</fullName>
    </submittedName>
</protein>
<dbReference type="AlphaFoldDB" id="A0A4R6TLW7"/>
<feature type="compositionally biased region" description="Basic residues" evidence="1">
    <location>
        <begin position="320"/>
        <end position="332"/>
    </location>
</feature>
<feature type="region of interest" description="Disordered" evidence="1">
    <location>
        <begin position="306"/>
        <end position="365"/>
    </location>
</feature>
<evidence type="ECO:0000256" key="1">
    <source>
        <dbReference type="SAM" id="MobiDB-lite"/>
    </source>
</evidence>
<dbReference type="EMBL" id="SNYI01000002">
    <property type="protein sequence ID" value="TDQ31532.1"/>
    <property type="molecule type" value="Genomic_DNA"/>
</dbReference>